<protein>
    <submittedName>
        <fullName evidence="1">Uncharacterized protein</fullName>
    </submittedName>
</protein>
<comment type="caution">
    <text evidence="1">The sequence shown here is derived from an EMBL/GenBank/DDBJ whole genome shotgun (WGS) entry which is preliminary data.</text>
</comment>
<evidence type="ECO:0000313" key="1">
    <source>
        <dbReference type="EMBL" id="MDJ1185139.1"/>
    </source>
</evidence>
<dbReference type="RefSeq" id="WP_283759788.1">
    <property type="nucleotide sequence ID" value="NZ_JAQOSQ010000027.1"/>
</dbReference>
<reference evidence="1 2" key="1">
    <citation type="submission" date="2023-01" db="EMBL/GenBank/DDBJ databases">
        <title>Novel diversity within Roseofilum (Cyanobacteria; Desertifilaceae) from marine benthic mats with descriptions of four novel species.</title>
        <authorList>
            <person name="Wang Y."/>
            <person name="Berthold D.E."/>
            <person name="Hu J."/>
            <person name="Lefler F.W."/>
            <person name="Laughinghouse H.D. IV."/>
        </authorList>
    </citation>
    <scope>NUCLEOTIDE SEQUENCE [LARGE SCALE GENOMIC DNA]</scope>
    <source>
        <strain evidence="1 2">BLCC-M143</strain>
    </source>
</reference>
<dbReference type="Proteomes" id="UP001232992">
    <property type="component" value="Unassembled WGS sequence"/>
</dbReference>
<dbReference type="PANTHER" id="PTHR34613:SF1">
    <property type="entry name" value="SLL6017 PROTEIN"/>
    <property type="match status" value="1"/>
</dbReference>
<dbReference type="PANTHER" id="PTHR34613">
    <property type="entry name" value="SLL0800 PROTEIN"/>
    <property type="match status" value="1"/>
</dbReference>
<name>A0ABT7C121_9CYAN</name>
<keyword evidence="2" id="KW-1185">Reference proteome</keyword>
<gene>
    <name evidence="1" type="ORF">PMH09_18280</name>
</gene>
<organism evidence="1 2">
    <name type="scientific">Roseofilum casamattae BLCC-M143</name>
    <dbReference type="NCBI Taxonomy" id="3022442"/>
    <lineage>
        <taxon>Bacteria</taxon>
        <taxon>Bacillati</taxon>
        <taxon>Cyanobacteriota</taxon>
        <taxon>Cyanophyceae</taxon>
        <taxon>Desertifilales</taxon>
        <taxon>Desertifilaceae</taxon>
        <taxon>Roseofilum</taxon>
        <taxon>Roseofilum casamattae</taxon>
    </lineage>
</organism>
<dbReference type="EMBL" id="JAQOSQ010000027">
    <property type="protein sequence ID" value="MDJ1185139.1"/>
    <property type="molecule type" value="Genomic_DNA"/>
</dbReference>
<sequence length="102" mass="12083">MAFDNTCKFLATQNPLSFVRWLLPQINPTNVQVLKTELASEPIRADSLILLKVANTILHLEFERLPRNDVPLPERMIDYWLRLYRKYHCDIEQVVIFLKETN</sequence>
<evidence type="ECO:0000313" key="2">
    <source>
        <dbReference type="Proteomes" id="UP001232992"/>
    </source>
</evidence>
<proteinExistence type="predicted"/>
<accession>A0ABT7C121</accession>